<feature type="domain" description="NAD-dependent epimerase/dehydratase" evidence="2">
    <location>
        <begin position="3"/>
        <end position="218"/>
    </location>
</feature>
<keyword evidence="5" id="KW-1185">Reference proteome</keyword>
<dbReference type="PANTHER" id="PTHR11092:SF0">
    <property type="entry name" value="EPIMERASE FAMILY PROTEIN SDR39U1"/>
    <property type="match status" value="1"/>
</dbReference>
<dbReference type="InterPro" id="IPR010099">
    <property type="entry name" value="SDR39U1"/>
</dbReference>
<evidence type="ECO:0000313" key="4">
    <source>
        <dbReference type="EMBL" id="GHF23999.1"/>
    </source>
</evidence>
<dbReference type="AlphaFoldDB" id="A0A919ATY0"/>
<evidence type="ECO:0000313" key="5">
    <source>
        <dbReference type="Proteomes" id="UP000630923"/>
    </source>
</evidence>
<gene>
    <name evidence="4" type="primary">yfcH</name>
    <name evidence="4" type="ORF">GCM10017044_18220</name>
</gene>
<dbReference type="Pfam" id="PF08338">
    <property type="entry name" value="DUF1731"/>
    <property type="match status" value="1"/>
</dbReference>
<sequence>MHVLITGATGFIGTTLVQELLAEGYKVTAYVRDLSTASALLGPTVSLVTDLRTMGADTHVGAIINLAGAPIADRLWTSSYKDKCLNSRVDTTRELVRLVGRMAIKPSVMISASAAGYYGDRKDDLLGEEEPPQNIFMSSLCADWEAAASGVTGYGVRLVIPRISIVLGQDGGAFPKLALPAKVGMGAILGSGEQYFPWIHKADLIRALMFALKDNQVSGPINMAAPDMVMQRIFTERLARVYGKKAFLKVPSFFLRLLPGGMEHLFLSGQRMSAEKLETAGFVFQYPSLDDAFSDLSLYRHELHAQ</sequence>
<proteinExistence type="inferred from homology"/>
<reference evidence="4" key="1">
    <citation type="journal article" date="2014" name="Int. J. Syst. Evol. Microbiol.">
        <title>Complete genome sequence of Corynebacterium casei LMG S-19264T (=DSM 44701T), isolated from a smear-ripened cheese.</title>
        <authorList>
            <consortium name="US DOE Joint Genome Institute (JGI-PGF)"/>
            <person name="Walter F."/>
            <person name="Albersmeier A."/>
            <person name="Kalinowski J."/>
            <person name="Ruckert C."/>
        </authorList>
    </citation>
    <scope>NUCLEOTIDE SEQUENCE</scope>
    <source>
        <strain evidence="4">KCTC 42590</strain>
    </source>
</reference>
<dbReference type="InterPro" id="IPR036291">
    <property type="entry name" value="NAD(P)-bd_dom_sf"/>
</dbReference>
<dbReference type="InterPro" id="IPR001509">
    <property type="entry name" value="Epimerase_deHydtase"/>
</dbReference>
<evidence type="ECO:0000256" key="1">
    <source>
        <dbReference type="ARBA" id="ARBA00009353"/>
    </source>
</evidence>
<name>A0A919ATY0_9PROT</name>
<dbReference type="Gene3D" id="3.40.50.720">
    <property type="entry name" value="NAD(P)-binding Rossmann-like Domain"/>
    <property type="match status" value="1"/>
</dbReference>
<accession>A0A919ATY0</accession>
<dbReference type="NCBIfam" id="TIGR01777">
    <property type="entry name" value="yfcH"/>
    <property type="match status" value="1"/>
</dbReference>
<protein>
    <submittedName>
        <fullName evidence="4">Epimerase family protein YfcH</fullName>
    </submittedName>
</protein>
<dbReference type="EMBL" id="BNCI01000002">
    <property type="protein sequence ID" value="GHF23999.1"/>
    <property type="molecule type" value="Genomic_DNA"/>
</dbReference>
<dbReference type="SUPFAM" id="SSF51735">
    <property type="entry name" value="NAD(P)-binding Rossmann-fold domains"/>
    <property type="match status" value="1"/>
</dbReference>
<dbReference type="Proteomes" id="UP000630923">
    <property type="component" value="Unassembled WGS sequence"/>
</dbReference>
<dbReference type="PANTHER" id="PTHR11092">
    <property type="entry name" value="SUGAR NUCLEOTIDE EPIMERASE RELATED"/>
    <property type="match status" value="1"/>
</dbReference>
<feature type="domain" description="DUF1731" evidence="3">
    <location>
        <begin position="250"/>
        <end position="296"/>
    </location>
</feature>
<dbReference type="InterPro" id="IPR013549">
    <property type="entry name" value="DUF1731"/>
</dbReference>
<comment type="caution">
    <text evidence="4">The sequence shown here is derived from an EMBL/GenBank/DDBJ whole genome shotgun (WGS) entry which is preliminary data.</text>
</comment>
<reference evidence="4" key="2">
    <citation type="submission" date="2020-09" db="EMBL/GenBank/DDBJ databases">
        <authorList>
            <person name="Sun Q."/>
            <person name="Kim S."/>
        </authorList>
    </citation>
    <scope>NUCLEOTIDE SEQUENCE</scope>
    <source>
        <strain evidence="4">KCTC 42590</strain>
    </source>
</reference>
<comment type="similarity">
    <text evidence="1">Belongs to the NAD(P)-dependent epimerase/dehydratase family. SDR39U1 subfamily.</text>
</comment>
<dbReference type="RefSeq" id="WP_191252186.1">
    <property type="nucleotide sequence ID" value="NZ_BNCI01000002.1"/>
</dbReference>
<dbReference type="Pfam" id="PF01370">
    <property type="entry name" value="Epimerase"/>
    <property type="match status" value="1"/>
</dbReference>
<evidence type="ECO:0000259" key="3">
    <source>
        <dbReference type="Pfam" id="PF08338"/>
    </source>
</evidence>
<organism evidence="4 5">
    <name type="scientific">Kordiimonas sediminis</name>
    <dbReference type="NCBI Taxonomy" id="1735581"/>
    <lineage>
        <taxon>Bacteria</taxon>
        <taxon>Pseudomonadati</taxon>
        <taxon>Pseudomonadota</taxon>
        <taxon>Alphaproteobacteria</taxon>
        <taxon>Kordiimonadales</taxon>
        <taxon>Kordiimonadaceae</taxon>
        <taxon>Kordiimonas</taxon>
    </lineage>
</organism>
<evidence type="ECO:0000259" key="2">
    <source>
        <dbReference type="Pfam" id="PF01370"/>
    </source>
</evidence>